<gene>
    <name evidence="3" type="ORF">NPE20_11770</name>
</gene>
<reference evidence="3 4" key="1">
    <citation type="submission" date="2022-07" db="EMBL/GenBank/DDBJ databases">
        <title>Mucilaginibacter sp. JC4.</title>
        <authorList>
            <person name="Le V."/>
            <person name="Ko S.-R."/>
            <person name="Ahn C.-Y."/>
            <person name="Oh H.-M."/>
        </authorList>
    </citation>
    <scope>NUCLEOTIDE SEQUENCE [LARGE SCALE GENOMIC DNA]</scope>
    <source>
        <strain evidence="3 4">JC4</strain>
    </source>
</reference>
<dbReference type="PROSITE" id="PS51257">
    <property type="entry name" value="PROKAR_LIPOPROTEIN"/>
    <property type="match status" value="1"/>
</dbReference>
<dbReference type="RefSeq" id="WP_256538840.1">
    <property type="nucleotide sequence ID" value="NZ_JANHOH010000002.1"/>
</dbReference>
<feature type="chain" id="PRO_5047135987" evidence="2">
    <location>
        <begin position="19"/>
        <end position="159"/>
    </location>
</feature>
<evidence type="ECO:0000313" key="3">
    <source>
        <dbReference type="EMBL" id="MCQ6958644.1"/>
    </source>
</evidence>
<accession>A0ABT1T228</accession>
<keyword evidence="4" id="KW-1185">Reference proteome</keyword>
<dbReference type="InterPro" id="IPR006175">
    <property type="entry name" value="YjgF/YER057c/UK114"/>
</dbReference>
<organism evidence="3 4">
    <name type="scientific">Mucilaginibacter aquariorum</name>
    <dbReference type="NCBI Taxonomy" id="2967225"/>
    <lineage>
        <taxon>Bacteria</taxon>
        <taxon>Pseudomonadati</taxon>
        <taxon>Bacteroidota</taxon>
        <taxon>Sphingobacteriia</taxon>
        <taxon>Sphingobacteriales</taxon>
        <taxon>Sphingobacteriaceae</taxon>
        <taxon>Mucilaginibacter</taxon>
    </lineage>
</organism>
<sequence length="159" mass="17686">MKKYFCLILTFVSISCLAQTQIFPQRMVTFKNPAGLSAPKGYSHSAVIDMGKSKMIILSGQVALNENGDLIGKGDILKQTEQVFANIKRIIEDAGGNMNNVVKLTYYLKDVSKIQQVRDVRDKYINTKMPPASTLVEVSNLFRDDILIEIEATAVIAKK</sequence>
<comment type="caution">
    <text evidence="3">The sequence shown here is derived from an EMBL/GenBank/DDBJ whole genome shotgun (WGS) entry which is preliminary data.</text>
</comment>
<feature type="signal peptide" evidence="2">
    <location>
        <begin position="1"/>
        <end position="18"/>
    </location>
</feature>
<dbReference type="SUPFAM" id="SSF55298">
    <property type="entry name" value="YjgF-like"/>
    <property type="match status" value="1"/>
</dbReference>
<comment type="similarity">
    <text evidence="1">Belongs to the RutC family.</text>
</comment>
<dbReference type="EMBL" id="JANHOH010000002">
    <property type="protein sequence ID" value="MCQ6958644.1"/>
    <property type="molecule type" value="Genomic_DNA"/>
</dbReference>
<evidence type="ECO:0000256" key="1">
    <source>
        <dbReference type="ARBA" id="ARBA00010552"/>
    </source>
</evidence>
<dbReference type="PANTHER" id="PTHR11803">
    <property type="entry name" value="2-IMINOBUTANOATE/2-IMINOPROPANOATE DEAMINASE RIDA"/>
    <property type="match status" value="1"/>
</dbReference>
<proteinExistence type="inferred from homology"/>
<keyword evidence="2" id="KW-0732">Signal</keyword>
<protein>
    <submittedName>
        <fullName evidence="3">RidA family protein</fullName>
    </submittedName>
</protein>
<dbReference type="InterPro" id="IPR035959">
    <property type="entry name" value="RutC-like_sf"/>
</dbReference>
<name>A0ABT1T228_9SPHI</name>
<dbReference type="PANTHER" id="PTHR11803:SF58">
    <property type="entry name" value="PROTEIN HMF1-RELATED"/>
    <property type="match status" value="1"/>
</dbReference>
<evidence type="ECO:0000256" key="2">
    <source>
        <dbReference type="SAM" id="SignalP"/>
    </source>
</evidence>
<evidence type="ECO:0000313" key="4">
    <source>
        <dbReference type="Proteomes" id="UP001204376"/>
    </source>
</evidence>
<dbReference type="Gene3D" id="3.30.1330.40">
    <property type="entry name" value="RutC-like"/>
    <property type="match status" value="1"/>
</dbReference>
<dbReference type="Pfam" id="PF01042">
    <property type="entry name" value="Ribonuc_L-PSP"/>
    <property type="match status" value="1"/>
</dbReference>
<dbReference type="CDD" id="cd00448">
    <property type="entry name" value="YjgF_YER057c_UK114_family"/>
    <property type="match status" value="1"/>
</dbReference>
<dbReference type="Proteomes" id="UP001204376">
    <property type="component" value="Unassembled WGS sequence"/>
</dbReference>